<accession>A0A4R7C9B0</accession>
<dbReference type="InterPro" id="IPR020904">
    <property type="entry name" value="Sc_DH/Rdtase_CS"/>
</dbReference>
<sequence>MKLFDLTGRVAIVTGGNGGIGLGMAKGLAEAGARVAITGRNAAKAEAALKELGPHAFFVEAEVSDRDACFAMVEEVARKAGRVDILIANAGIANRKRPEALTEEDWRGLLDINLSGAFFCCQAVYPHMQKAGGGKIVTIGSMLSLFGAPFGAAYGASKGGIMQLTKSLATAWAADGIQVNCVLPGWIDTDLAVGARAQVDGLNEHVLKRTPAKRWGRGDDLAGIAVFLASEASDYVTGTAIPVDGGYAAQS</sequence>
<evidence type="ECO:0000256" key="1">
    <source>
        <dbReference type="ARBA" id="ARBA00006484"/>
    </source>
</evidence>
<comment type="similarity">
    <text evidence="1">Belongs to the short-chain dehydrogenases/reductases (SDR) family.</text>
</comment>
<dbReference type="PRINTS" id="PR00081">
    <property type="entry name" value="GDHRDH"/>
</dbReference>
<dbReference type="InterPro" id="IPR036291">
    <property type="entry name" value="NAD(P)-bd_dom_sf"/>
</dbReference>
<dbReference type="OrthoDB" id="286404at2"/>
<reference evidence="2 3" key="1">
    <citation type="submission" date="2019-03" db="EMBL/GenBank/DDBJ databases">
        <title>Genomic Encyclopedia of Type Strains, Phase IV (KMG-IV): sequencing the most valuable type-strain genomes for metagenomic binning, comparative biology and taxonomic classification.</title>
        <authorList>
            <person name="Goeker M."/>
        </authorList>
    </citation>
    <scope>NUCLEOTIDE SEQUENCE [LARGE SCALE GENOMIC DNA]</scope>
    <source>
        <strain evidence="2 3">DSM 25903</strain>
    </source>
</reference>
<dbReference type="RefSeq" id="WP_133769497.1">
    <property type="nucleotide sequence ID" value="NZ_SNZR01000011.1"/>
</dbReference>
<gene>
    <name evidence="2" type="ORF">EV668_1910</name>
</gene>
<dbReference type="InterPro" id="IPR002347">
    <property type="entry name" value="SDR_fam"/>
</dbReference>
<keyword evidence="3" id="KW-1185">Reference proteome</keyword>
<dbReference type="SUPFAM" id="SSF51735">
    <property type="entry name" value="NAD(P)-binding Rossmann-fold domains"/>
    <property type="match status" value="1"/>
</dbReference>
<dbReference type="Proteomes" id="UP000295122">
    <property type="component" value="Unassembled WGS sequence"/>
</dbReference>
<dbReference type="AlphaFoldDB" id="A0A4R7C9B0"/>
<dbReference type="PROSITE" id="PS00061">
    <property type="entry name" value="ADH_SHORT"/>
    <property type="match status" value="1"/>
</dbReference>
<proteinExistence type="inferred from homology"/>
<evidence type="ECO:0000313" key="2">
    <source>
        <dbReference type="EMBL" id="TDR94622.1"/>
    </source>
</evidence>
<evidence type="ECO:0000313" key="3">
    <source>
        <dbReference type="Proteomes" id="UP000295122"/>
    </source>
</evidence>
<dbReference type="FunFam" id="3.40.50.720:FF:000084">
    <property type="entry name" value="Short-chain dehydrogenase reductase"/>
    <property type="match status" value="1"/>
</dbReference>
<dbReference type="NCBIfam" id="NF005559">
    <property type="entry name" value="PRK07231.1"/>
    <property type="match status" value="1"/>
</dbReference>
<dbReference type="EMBL" id="SNZR01000011">
    <property type="protein sequence ID" value="TDR94622.1"/>
    <property type="molecule type" value="Genomic_DNA"/>
</dbReference>
<dbReference type="PRINTS" id="PR00080">
    <property type="entry name" value="SDRFAMILY"/>
</dbReference>
<organism evidence="2 3">
    <name type="scientific">Enterovirga rhinocerotis</name>
    <dbReference type="NCBI Taxonomy" id="1339210"/>
    <lineage>
        <taxon>Bacteria</taxon>
        <taxon>Pseudomonadati</taxon>
        <taxon>Pseudomonadota</taxon>
        <taxon>Alphaproteobacteria</taxon>
        <taxon>Hyphomicrobiales</taxon>
        <taxon>Methylobacteriaceae</taxon>
        <taxon>Enterovirga</taxon>
    </lineage>
</organism>
<name>A0A4R7C9B0_9HYPH</name>
<protein>
    <submittedName>
        <fullName evidence="2">2-deoxy-D-gluconate 3-dehydrogenase</fullName>
    </submittedName>
</protein>
<dbReference type="Pfam" id="PF13561">
    <property type="entry name" value="adh_short_C2"/>
    <property type="match status" value="1"/>
</dbReference>
<dbReference type="Gene3D" id="3.40.50.720">
    <property type="entry name" value="NAD(P)-binding Rossmann-like Domain"/>
    <property type="match status" value="1"/>
</dbReference>
<comment type="caution">
    <text evidence="2">The sequence shown here is derived from an EMBL/GenBank/DDBJ whole genome shotgun (WGS) entry which is preliminary data.</text>
</comment>
<dbReference type="PANTHER" id="PTHR42760">
    <property type="entry name" value="SHORT-CHAIN DEHYDROGENASES/REDUCTASES FAMILY MEMBER"/>
    <property type="match status" value="1"/>
</dbReference>
<dbReference type="GO" id="GO:0016616">
    <property type="term" value="F:oxidoreductase activity, acting on the CH-OH group of donors, NAD or NADP as acceptor"/>
    <property type="evidence" value="ECO:0007669"/>
    <property type="project" value="TreeGrafter"/>
</dbReference>